<dbReference type="Gene3D" id="2.70.98.10">
    <property type="match status" value="1"/>
</dbReference>
<evidence type="ECO:0000256" key="2">
    <source>
        <dbReference type="ARBA" id="ARBA00005001"/>
    </source>
</evidence>
<dbReference type="Gene3D" id="2.60.40.10">
    <property type="entry name" value="Immunoglobulins"/>
    <property type="match status" value="1"/>
</dbReference>
<dbReference type="PANTHER" id="PTHR30504:SF4">
    <property type="entry name" value="GLUCANS BIOSYNTHESIS PROTEIN G"/>
    <property type="match status" value="1"/>
</dbReference>
<dbReference type="HAMAP" id="MF_01069">
    <property type="entry name" value="MdoG_OpgG"/>
    <property type="match status" value="1"/>
</dbReference>
<sequence length="531" mass="59180" precursor="true">MTDNSLSSARVRSLAARMLFSALALSAGLLAAAPASAFDFFDVARRARELAGEKYKAPTSQLPKELRDLKYAEYQQIQPKRDKYLWADGRTAFQIAFHHPGMAFDLPVKINEIDAEGVREIKYDPADFDFGPRQVDPKLLRGLGFAGFRILYPLNDPAKRDDELASFLGASYFRVVGKGQVYGVSARGLAIDTAVPSGEEFPRFREFWIARPANSDKHVVIYALLDSPRATGAYRFTITPGEDTLVDVRSRVYLRAPVAKLGIASMASMYLYGATQPSGTANYRPELHDSDGLAFHAGNGEWLWRPLNNPRRLANSSFMVENPRGFGLQQRARDFRQYEDLDDRYDLRPTLWVEPAGNWGKGRVELVEIPTADETNDNIVAFWVPENPPKPGTALEMNYTLRWTRNEAGLQDPKLARVLQTRRSVGETRGTDLIRRPDGSTAFLIDFSAPAPAKPKDPPLPVSLNFSTGGNADVLENSLRRNPVTGGWRVTLRIKVKDPAKPVEMRAGLVNGQNPVSETWSYQLPGYETGE</sequence>
<keyword evidence="10" id="KW-1185">Reference proteome</keyword>
<keyword evidence="6 7" id="KW-0574">Periplasm</keyword>
<dbReference type="PANTHER" id="PTHR30504">
    <property type="entry name" value="GLUCANS BIOSYNTHESIS PROTEIN"/>
    <property type="match status" value="1"/>
</dbReference>
<evidence type="ECO:0000256" key="7">
    <source>
        <dbReference type="HAMAP-Rule" id="MF_01069"/>
    </source>
</evidence>
<dbReference type="InterPro" id="IPR014718">
    <property type="entry name" value="GH-type_carb-bd"/>
</dbReference>
<comment type="pathway">
    <text evidence="2 7">Glycan metabolism; osmoregulated periplasmic glucan (OPG) biosynthesis.</text>
</comment>
<proteinExistence type="inferred from homology"/>
<evidence type="ECO:0000256" key="4">
    <source>
        <dbReference type="ARBA" id="ARBA00015376"/>
    </source>
</evidence>
<dbReference type="SUPFAM" id="SSF74650">
    <property type="entry name" value="Galactose mutarotase-like"/>
    <property type="match status" value="1"/>
</dbReference>
<dbReference type="InterPro" id="IPR007444">
    <property type="entry name" value="Glucan_biosyn_MdoG_C"/>
</dbReference>
<dbReference type="Pfam" id="PF04349">
    <property type="entry name" value="MdoG"/>
    <property type="match status" value="1"/>
</dbReference>
<dbReference type="UniPathway" id="UPA00637"/>
<evidence type="ECO:0000313" key="9">
    <source>
        <dbReference type="EMBL" id="RZS77194.1"/>
    </source>
</evidence>
<organism evidence="9 10">
    <name type="scientific">Pigmentiphaga kullae</name>
    <dbReference type="NCBI Taxonomy" id="151784"/>
    <lineage>
        <taxon>Bacteria</taxon>
        <taxon>Pseudomonadati</taxon>
        <taxon>Pseudomonadota</taxon>
        <taxon>Betaproteobacteria</taxon>
        <taxon>Burkholderiales</taxon>
        <taxon>Alcaligenaceae</taxon>
        <taxon>Pigmentiphaga</taxon>
    </lineage>
</organism>
<comment type="subcellular location">
    <subcellularLocation>
        <location evidence="1 7">Periplasm</location>
    </subcellularLocation>
</comment>
<dbReference type="InterPro" id="IPR011013">
    <property type="entry name" value="Gal_mutarotase_sf_dom"/>
</dbReference>
<gene>
    <name evidence="7" type="primary">opgG</name>
    <name evidence="9" type="ORF">EV675_5922</name>
</gene>
<dbReference type="InterPro" id="IPR023704">
    <property type="entry name" value="MdoG_OpgG"/>
</dbReference>
<dbReference type="InterPro" id="IPR014438">
    <property type="entry name" value="Glucan_biosyn_MdoG/MdoD"/>
</dbReference>
<dbReference type="GO" id="GO:0030288">
    <property type="term" value="C:outer membrane-bounded periplasmic space"/>
    <property type="evidence" value="ECO:0007669"/>
    <property type="project" value="TreeGrafter"/>
</dbReference>
<reference evidence="9 10" key="1">
    <citation type="submission" date="2019-02" db="EMBL/GenBank/DDBJ databases">
        <title>Genomic Encyclopedia of Type Strains, Phase IV (KMG-IV): sequencing the most valuable type-strain genomes for metagenomic binning, comparative biology and taxonomic classification.</title>
        <authorList>
            <person name="Goeker M."/>
        </authorList>
    </citation>
    <scope>NUCLEOTIDE SEQUENCE [LARGE SCALE GENOMIC DNA]</scope>
    <source>
        <strain evidence="9 10">K24</strain>
    </source>
</reference>
<accession>A0A4Q7N741</accession>
<dbReference type="InterPro" id="IPR013783">
    <property type="entry name" value="Ig-like_fold"/>
</dbReference>
<comment type="similarity">
    <text evidence="3 7">Belongs to the OpgD/OpgG family.</text>
</comment>
<evidence type="ECO:0000256" key="3">
    <source>
        <dbReference type="ARBA" id="ARBA00009284"/>
    </source>
</evidence>
<evidence type="ECO:0000256" key="5">
    <source>
        <dbReference type="ARBA" id="ARBA00022729"/>
    </source>
</evidence>
<evidence type="ECO:0000256" key="6">
    <source>
        <dbReference type="ARBA" id="ARBA00022764"/>
    </source>
</evidence>
<dbReference type="EMBL" id="SGXC01000004">
    <property type="protein sequence ID" value="RZS77194.1"/>
    <property type="molecule type" value="Genomic_DNA"/>
</dbReference>
<feature type="chain" id="PRO_5021050031" description="Glucans biosynthesis protein G" evidence="7">
    <location>
        <begin position="38"/>
        <end position="531"/>
    </location>
</feature>
<evidence type="ECO:0000256" key="1">
    <source>
        <dbReference type="ARBA" id="ARBA00004418"/>
    </source>
</evidence>
<dbReference type="InterPro" id="IPR014756">
    <property type="entry name" value="Ig_E-set"/>
</dbReference>
<comment type="function">
    <text evidence="7">Involved in the biosynthesis of osmoregulated periplasmic glucans (OPGs).</text>
</comment>
<dbReference type="RefSeq" id="WP_423213255.1">
    <property type="nucleotide sequence ID" value="NZ_SGXC01000004.1"/>
</dbReference>
<protein>
    <recommendedName>
        <fullName evidence="4 7">Glucans biosynthesis protein G</fullName>
    </recommendedName>
</protein>
<dbReference type="GO" id="GO:0030246">
    <property type="term" value="F:carbohydrate binding"/>
    <property type="evidence" value="ECO:0007669"/>
    <property type="project" value="InterPro"/>
</dbReference>
<feature type="domain" description="Glucan biosynthesis periplasmic MdoG C-terminal" evidence="8">
    <location>
        <begin position="38"/>
        <end position="523"/>
    </location>
</feature>
<evidence type="ECO:0000259" key="8">
    <source>
        <dbReference type="Pfam" id="PF04349"/>
    </source>
</evidence>
<evidence type="ECO:0000313" key="10">
    <source>
        <dbReference type="Proteomes" id="UP000292445"/>
    </source>
</evidence>
<dbReference type="AlphaFoldDB" id="A0A4Q7N741"/>
<name>A0A4Q7N741_9BURK</name>
<dbReference type="FunFam" id="2.70.98.10:FF:000001">
    <property type="entry name" value="Glucans biosynthesis protein G"/>
    <property type="match status" value="1"/>
</dbReference>
<dbReference type="GO" id="GO:0051274">
    <property type="term" value="P:beta-glucan biosynthetic process"/>
    <property type="evidence" value="ECO:0007669"/>
    <property type="project" value="TreeGrafter"/>
</dbReference>
<keyword evidence="5 7" id="KW-0732">Signal</keyword>
<feature type="signal peptide" evidence="7">
    <location>
        <begin position="1"/>
        <end position="37"/>
    </location>
</feature>
<comment type="caution">
    <text evidence="9">The sequence shown here is derived from an EMBL/GenBank/DDBJ whole genome shotgun (WGS) entry which is preliminary data.</text>
</comment>
<dbReference type="GO" id="GO:0003824">
    <property type="term" value="F:catalytic activity"/>
    <property type="evidence" value="ECO:0007669"/>
    <property type="project" value="InterPro"/>
</dbReference>
<dbReference type="PIRSF" id="PIRSF006281">
    <property type="entry name" value="MdoG"/>
    <property type="match status" value="1"/>
</dbReference>
<dbReference type="Proteomes" id="UP000292445">
    <property type="component" value="Unassembled WGS sequence"/>
</dbReference>
<dbReference type="SUPFAM" id="SSF81296">
    <property type="entry name" value="E set domains"/>
    <property type="match status" value="1"/>
</dbReference>